<evidence type="ECO:0000313" key="4">
    <source>
        <dbReference type="Proteomes" id="UP001139887"/>
    </source>
</evidence>
<feature type="region of interest" description="Disordered" evidence="1">
    <location>
        <begin position="114"/>
        <end position="185"/>
    </location>
</feature>
<dbReference type="InterPro" id="IPR007518">
    <property type="entry name" value="MINDY"/>
</dbReference>
<dbReference type="Proteomes" id="UP001139887">
    <property type="component" value="Unassembled WGS sequence"/>
</dbReference>
<dbReference type="AlphaFoldDB" id="A0A9W8I9S0"/>
<keyword evidence="4" id="KW-1185">Reference proteome</keyword>
<feature type="region of interest" description="Disordered" evidence="1">
    <location>
        <begin position="517"/>
        <end position="537"/>
    </location>
</feature>
<protein>
    <recommendedName>
        <fullName evidence="2">MINDY deubiquitinase domain-containing protein</fullName>
    </recommendedName>
</protein>
<dbReference type="InterPro" id="IPR033979">
    <property type="entry name" value="MINDY_domain"/>
</dbReference>
<organism evidence="3 4">
    <name type="scientific">Coemansia brasiliensis</name>
    <dbReference type="NCBI Taxonomy" id="2650707"/>
    <lineage>
        <taxon>Eukaryota</taxon>
        <taxon>Fungi</taxon>
        <taxon>Fungi incertae sedis</taxon>
        <taxon>Zoopagomycota</taxon>
        <taxon>Kickxellomycotina</taxon>
        <taxon>Kickxellomycetes</taxon>
        <taxon>Kickxellales</taxon>
        <taxon>Kickxellaceae</taxon>
        <taxon>Coemansia</taxon>
    </lineage>
</organism>
<accession>A0A9W8I9S0</accession>
<sequence length="649" mass="71894">MERRSSSDDPVGSIQPTKQADDHPSISDVQSKPGQGRRQAEKPNDEQLEDAGLASTTEALAHTDDTPISADPGSSELAECIDKLEVQDRGEALGEEVSKPSDDKARVEEISKYSGISALTESSSKPGASVSAENSNLLSEDTSGHSNGRFIEEDTSESSSNKAHNEDTPEPRNYTVLAEDAQEPNDTKARAAYIEEREAAATEPLLSSDDRPPPLPQRSFTDTRARQQAAAPTQYKLKDIQWQDIRTQRLREVKIVTQNENGPCPLIALINVLLLGNVVQLEGSRKSISEEEMTQMLANTLLQHDVGSPAVAEADVAAILSLLPTLGKGLDVDLQFAHIYDFAESPPLQLFRAFGVDLVHGWVVDVDREPQVADVLLHECRNSYEGAVEFVLAADEASCGQVMGGLRDGESVDEEQVARARRLNAWLQETATQLTDCGLHMLGTMLPDHRLCVLFRNNHFSALYKRGPGELFALCTDEAVAGDPRIVWESLRDVHQATSQFFDSQFNLLKLDGRGKARENDYAQQPQGQQAGDHEHSAQIDEDYALALRLHEEEQRRRTRTDASQQLQVRQQDRMPPGMDVREHGHLYGVPQVSREGEARLAKAMYRSASDENFERRMESTFMPNKAAAKNSSTYRQDQNADRDRCIIC</sequence>
<reference evidence="3" key="1">
    <citation type="submission" date="2022-07" db="EMBL/GenBank/DDBJ databases">
        <title>Phylogenomic reconstructions and comparative analyses of Kickxellomycotina fungi.</title>
        <authorList>
            <person name="Reynolds N.K."/>
            <person name="Stajich J.E."/>
            <person name="Barry K."/>
            <person name="Grigoriev I.V."/>
            <person name="Crous P."/>
            <person name="Smith M.E."/>
        </authorList>
    </citation>
    <scope>NUCLEOTIDE SEQUENCE</scope>
    <source>
        <strain evidence="3">NRRL 1566</strain>
    </source>
</reference>
<dbReference type="EMBL" id="JANBUW010000012">
    <property type="protein sequence ID" value="KAJ2851433.1"/>
    <property type="molecule type" value="Genomic_DNA"/>
</dbReference>
<feature type="region of interest" description="Disordered" evidence="1">
    <location>
        <begin position="89"/>
        <end position="108"/>
    </location>
</feature>
<comment type="caution">
    <text evidence="3">The sequence shown here is derived from an EMBL/GenBank/DDBJ whole genome shotgun (WGS) entry which is preliminary data.</text>
</comment>
<evidence type="ECO:0000256" key="1">
    <source>
        <dbReference type="SAM" id="MobiDB-lite"/>
    </source>
</evidence>
<evidence type="ECO:0000313" key="3">
    <source>
        <dbReference type="EMBL" id="KAJ2851433.1"/>
    </source>
</evidence>
<dbReference type="GO" id="GO:0004843">
    <property type="term" value="F:cysteine-type deubiquitinase activity"/>
    <property type="evidence" value="ECO:0007669"/>
    <property type="project" value="InterPro"/>
</dbReference>
<dbReference type="PANTHER" id="PTHR18063">
    <property type="entry name" value="NF-E2 INDUCIBLE PROTEIN"/>
    <property type="match status" value="1"/>
</dbReference>
<dbReference type="PANTHER" id="PTHR18063:SF6">
    <property type="entry name" value="UBIQUITIN CARBOXYL-TERMINAL HYDROLASE"/>
    <property type="match status" value="1"/>
</dbReference>
<dbReference type="GO" id="GO:0071944">
    <property type="term" value="C:cell periphery"/>
    <property type="evidence" value="ECO:0007669"/>
    <property type="project" value="TreeGrafter"/>
</dbReference>
<feature type="region of interest" description="Disordered" evidence="1">
    <location>
        <begin position="1"/>
        <end position="78"/>
    </location>
</feature>
<dbReference type="GO" id="GO:0071108">
    <property type="term" value="P:protein K48-linked deubiquitination"/>
    <property type="evidence" value="ECO:0007669"/>
    <property type="project" value="TreeGrafter"/>
</dbReference>
<dbReference type="OrthoDB" id="10261212at2759"/>
<dbReference type="GO" id="GO:0016807">
    <property type="term" value="F:cysteine-type carboxypeptidase activity"/>
    <property type="evidence" value="ECO:0007669"/>
    <property type="project" value="TreeGrafter"/>
</dbReference>
<dbReference type="Pfam" id="PF04424">
    <property type="entry name" value="MINDY_DUB"/>
    <property type="match status" value="1"/>
</dbReference>
<dbReference type="GO" id="GO:1990380">
    <property type="term" value="F:K48-linked deubiquitinase activity"/>
    <property type="evidence" value="ECO:0007669"/>
    <property type="project" value="InterPro"/>
</dbReference>
<feature type="region of interest" description="Disordered" evidence="1">
    <location>
        <begin position="201"/>
        <end position="233"/>
    </location>
</feature>
<dbReference type="GO" id="GO:0005829">
    <property type="term" value="C:cytosol"/>
    <property type="evidence" value="ECO:0007669"/>
    <property type="project" value="TreeGrafter"/>
</dbReference>
<feature type="compositionally biased region" description="Polar residues" evidence="1">
    <location>
        <begin position="117"/>
        <end position="146"/>
    </location>
</feature>
<evidence type="ECO:0000259" key="2">
    <source>
        <dbReference type="Pfam" id="PF04424"/>
    </source>
</evidence>
<proteinExistence type="predicted"/>
<feature type="domain" description="MINDY deubiquitinase" evidence="2">
    <location>
        <begin position="234"/>
        <end position="506"/>
    </location>
</feature>
<name>A0A9W8I9S0_9FUNG</name>
<gene>
    <name evidence="3" type="ORF">IWW36_001072</name>
</gene>
<feature type="region of interest" description="Disordered" evidence="1">
    <location>
        <begin position="553"/>
        <end position="584"/>
    </location>
</feature>